<dbReference type="EMBL" id="MU005569">
    <property type="protein sequence ID" value="KAF2692217.1"/>
    <property type="molecule type" value="Genomic_DNA"/>
</dbReference>
<organism evidence="2 3">
    <name type="scientific">Lentithecium fluviatile CBS 122367</name>
    <dbReference type="NCBI Taxonomy" id="1168545"/>
    <lineage>
        <taxon>Eukaryota</taxon>
        <taxon>Fungi</taxon>
        <taxon>Dikarya</taxon>
        <taxon>Ascomycota</taxon>
        <taxon>Pezizomycotina</taxon>
        <taxon>Dothideomycetes</taxon>
        <taxon>Pleosporomycetidae</taxon>
        <taxon>Pleosporales</taxon>
        <taxon>Massarineae</taxon>
        <taxon>Lentitheciaceae</taxon>
        <taxon>Lentithecium</taxon>
    </lineage>
</organism>
<evidence type="ECO:0000313" key="3">
    <source>
        <dbReference type="Proteomes" id="UP000799291"/>
    </source>
</evidence>
<reference evidence="2" key="1">
    <citation type="journal article" date="2020" name="Stud. Mycol.">
        <title>101 Dothideomycetes genomes: a test case for predicting lifestyles and emergence of pathogens.</title>
        <authorList>
            <person name="Haridas S."/>
            <person name="Albert R."/>
            <person name="Binder M."/>
            <person name="Bloem J."/>
            <person name="Labutti K."/>
            <person name="Salamov A."/>
            <person name="Andreopoulos B."/>
            <person name="Baker S."/>
            <person name="Barry K."/>
            <person name="Bills G."/>
            <person name="Bluhm B."/>
            <person name="Cannon C."/>
            <person name="Castanera R."/>
            <person name="Culley D."/>
            <person name="Daum C."/>
            <person name="Ezra D."/>
            <person name="Gonzalez J."/>
            <person name="Henrissat B."/>
            <person name="Kuo A."/>
            <person name="Liang C."/>
            <person name="Lipzen A."/>
            <person name="Lutzoni F."/>
            <person name="Magnuson J."/>
            <person name="Mondo S."/>
            <person name="Nolan M."/>
            <person name="Ohm R."/>
            <person name="Pangilinan J."/>
            <person name="Park H.-J."/>
            <person name="Ramirez L."/>
            <person name="Alfaro M."/>
            <person name="Sun H."/>
            <person name="Tritt A."/>
            <person name="Yoshinaga Y."/>
            <person name="Zwiers L.-H."/>
            <person name="Turgeon B."/>
            <person name="Goodwin S."/>
            <person name="Spatafora J."/>
            <person name="Crous P."/>
            <person name="Grigoriev I."/>
        </authorList>
    </citation>
    <scope>NUCLEOTIDE SEQUENCE</scope>
    <source>
        <strain evidence="2">CBS 122367</strain>
    </source>
</reference>
<accession>A0A6G1JNS4</accession>
<name>A0A6G1JNS4_9PLEO</name>
<keyword evidence="3" id="KW-1185">Reference proteome</keyword>
<evidence type="ECO:0000256" key="1">
    <source>
        <dbReference type="SAM" id="MobiDB-lite"/>
    </source>
</evidence>
<evidence type="ECO:0000313" key="2">
    <source>
        <dbReference type="EMBL" id="KAF2692217.1"/>
    </source>
</evidence>
<sequence length="125" mass="14823">MLFDDIYVGNGLLPGRITVRYSFKCLEPKSPLCRLIADLCCYFQQQNEYDFALIKNQREDSEWPRSFLLQVMYRSSLTLNKLRFEDGVLRNYDLKICDYHEHKSEGEKRDCRAERAKKAKASKKN</sequence>
<feature type="compositionally biased region" description="Basic and acidic residues" evidence="1">
    <location>
        <begin position="103"/>
        <end position="116"/>
    </location>
</feature>
<dbReference type="Proteomes" id="UP000799291">
    <property type="component" value="Unassembled WGS sequence"/>
</dbReference>
<proteinExistence type="predicted"/>
<protein>
    <submittedName>
        <fullName evidence="2">Uncharacterized protein</fullName>
    </submittedName>
</protein>
<gene>
    <name evidence="2" type="ORF">K458DRAFT_382046</name>
</gene>
<feature type="region of interest" description="Disordered" evidence="1">
    <location>
        <begin position="103"/>
        <end position="125"/>
    </location>
</feature>
<dbReference type="AlphaFoldDB" id="A0A6G1JNS4"/>